<accession>E1QSB4</accession>
<organism evidence="1 2">
    <name type="scientific">Vulcanisaeta distributa (strain DSM 14429 / JCM 11212 / NBRC 100878 / IC-017)</name>
    <dbReference type="NCBI Taxonomy" id="572478"/>
    <lineage>
        <taxon>Archaea</taxon>
        <taxon>Thermoproteota</taxon>
        <taxon>Thermoprotei</taxon>
        <taxon>Thermoproteales</taxon>
        <taxon>Thermoproteaceae</taxon>
        <taxon>Vulcanisaeta</taxon>
    </lineage>
</organism>
<keyword evidence="2" id="KW-1185">Reference proteome</keyword>
<dbReference type="STRING" id="572478.Vdis_0092"/>
<dbReference type="EMBL" id="CP002100">
    <property type="protein sequence ID" value="ADN49507.1"/>
    <property type="molecule type" value="Genomic_DNA"/>
</dbReference>
<dbReference type="PANTHER" id="PTHR35610">
    <property type="entry name" value="3-ISOPROPYLMALATE DEHYDRATASE-RELATED"/>
    <property type="match status" value="1"/>
</dbReference>
<dbReference type="KEGG" id="vdi:Vdis_0092"/>
<evidence type="ECO:0008006" key="3">
    <source>
        <dbReference type="Google" id="ProtNLM"/>
    </source>
</evidence>
<proteinExistence type="predicted"/>
<dbReference type="RefSeq" id="WP_013335232.1">
    <property type="nucleotide sequence ID" value="NC_014537.1"/>
</dbReference>
<dbReference type="PANTHER" id="PTHR35610:SF3">
    <property type="entry name" value="PROTEASOME ASSEMBLY CHAPERONE FAMILY PROTEIN"/>
    <property type="match status" value="1"/>
</dbReference>
<evidence type="ECO:0000313" key="1">
    <source>
        <dbReference type="EMBL" id="ADN49507.1"/>
    </source>
</evidence>
<sequence>MSSTTAFDIKIKSIPRDPRNTLIMACPEPSLASIVAIEYLVETLKMEEIGSIKPRGHVPIVTVIDGAAKLPYRLFFDREHAIVVIRQHVPIPPTLYRQFVDKILDWAEDNAVSRVVCLTSTSLLGEQESDNVYFVSEEGHVDEYKQLGLIPLHEATITGIEAVFLDSVLSRNINGVLLLAESKVLTAINRLIESGKLSSHKDVLAILNQTIGRYGPDVTAALKLIRALSRIVGFEIPTDKLAEHASKYAFLVDKNLEAYMKPPKEELPVYY</sequence>
<reference evidence="1 2" key="1">
    <citation type="journal article" date="2010" name="Stand. Genomic Sci.">
        <title>Complete genome sequence of Vulcanisaeta distributa type strain (IC-017).</title>
        <authorList>
            <person name="Mavromatis K."/>
            <person name="Sikorski J."/>
            <person name="Pabst E."/>
            <person name="Teshima H."/>
            <person name="Lapidus A."/>
            <person name="Lucas S."/>
            <person name="Nolan M."/>
            <person name="Glavina Del Rio T."/>
            <person name="Cheng J.F."/>
            <person name="Bruce D."/>
            <person name="Goodwin L."/>
            <person name="Pitluck S."/>
            <person name="Liolios K."/>
            <person name="Ivanova N."/>
            <person name="Mikhailova N."/>
            <person name="Pati A."/>
            <person name="Chen A."/>
            <person name="Palaniappan K."/>
            <person name="Land M."/>
            <person name="Hauser L."/>
            <person name="Chang Y.J."/>
            <person name="Jeffries C.D."/>
            <person name="Rohde M."/>
            <person name="Spring S."/>
            <person name="Goker M."/>
            <person name="Wirth R."/>
            <person name="Woyke T."/>
            <person name="Bristow J."/>
            <person name="Eisen J.A."/>
            <person name="Markowitz V."/>
            <person name="Hugenholtz P."/>
            <person name="Klenk H.P."/>
            <person name="Kyrpides N.C."/>
        </authorList>
    </citation>
    <scope>NUCLEOTIDE SEQUENCE [LARGE SCALE GENOMIC DNA]</scope>
    <source>
        <strain evidence="2">DSM 14429 / JCM 11212 / NBRC 100878 / IC-017</strain>
    </source>
</reference>
<dbReference type="InterPro" id="IPR038389">
    <property type="entry name" value="PSMG2_sf"/>
</dbReference>
<evidence type="ECO:0000313" key="2">
    <source>
        <dbReference type="Proteomes" id="UP000006681"/>
    </source>
</evidence>
<dbReference type="SUPFAM" id="SSF159659">
    <property type="entry name" value="Cgl1923-like"/>
    <property type="match status" value="1"/>
</dbReference>
<dbReference type="HOGENOM" id="CLU_1006924_0_0_2"/>
<gene>
    <name evidence="1" type="ordered locus">Vdis_0092</name>
</gene>
<dbReference type="Proteomes" id="UP000006681">
    <property type="component" value="Chromosome"/>
</dbReference>
<dbReference type="InterPro" id="IPR019151">
    <property type="entry name" value="Proteasome_assmbl_chaperone_2"/>
</dbReference>
<dbReference type="Pfam" id="PF09754">
    <property type="entry name" value="PAC2"/>
    <property type="match status" value="1"/>
</dbReference>
<dbReference type="GeneID" id="9751007"/>
<protein>
    <recommendedName>
        <fullName evidence="3">Proteasome assembly chaperone family protein</fullName>
    </recommendedName>
</protein>
<name>E1QSB4_VULDI</name>
<dbReference type="Gene3D" id="3.40.50.10900">
    <property type="entry name" value="PAC-like subunit"/>
    <property type="match status" value="1"/>
</dbReference>
<dbReference type="AlphaFoldDB" id="E1QSB4"/>
<reference evidence="2" key="2">
    <citation type="journal article" date="2010" name="Stand. Genomic Sci.">
        <title>Complete genome sequence of Vulcanisaeta distributa type strain (IC-017T).</title>
        <authorList>
            <person name="Mavromatis K."/>
            <person name="Sikorski J."/>
            <person name="Pabst E."/>
            <person name="Teshima H."/>
            <person name="Lapidus A."/>
            <person name="Lucas S."/>
            <person name="Nolan M."/>
            <person name="Glavina Del Rio T."/>
            <person name="Cheng J."/>
            <person name="Bruce D."/>
            <person name="Goodwin L."/>
            <person name="Pitluck S."/>
            <person name="Liolios K."/>
            <person name="Ivanova N."/>
            <person name="Mikhailova N."/>
            <person name="Pati A."/>
            <person name="Chen A."/>
            <person name="Palaniappan K."/>
            <person name="Land M."/>
            <person name="Hauser L."/>
            <person name="Chang Y."/>
            <person name="Jeffries C."/>
            <person name="Rohde M."/>
            <person name="Spring S."/>
            <person name="Goker M."/>
            <person name="Wirth R."/>
            <person name="Woyke T."/>
            <person name="Bristow J."/>
            <person name="Eisen J."/>
            <person name="Markowitz V."/>
            <person name="Hugenholtz P."/>
            <person name="Klenk H."/>
            <person name="Kyrpides N."/>
        </authorList>
    </citation>
    <scope>NUCLEOTIDE SEQUENCE [LARGE SCALE GENOMIC DNA]</scope>
    <source>
        <strain evidence="2">DSM 14429 / JCM 11212 / NBRC 100878 / IC-017</strain>
    </source>
</reference>
<dbReference type="eggNOG" id="arCOG00347">
    <property type="taxonomic scope" value="Archaea"/>
</dbReference>